<dbReference type="Proteomes" id="UP001165190">
    <property type="component" value="Unassembled WGS sequence"/>
</dbReference>
<evidence type="ECO:0000256" key="3">
    <source>
        <dbReference type="RuleBase" id="RU003876"/>
    </source>
</evidence>
<dbReference type="InterPro" id="IPR002164">
    <property type="entry name" value="NAP_family"/>
</dbReference>
<evidence type="ECO:0000256" key="1">
    <source>
        <dbReference type="ARBA" id="ARBA00009947"/>
    </source>
</evidence>
<dbReference type="GO" id="GO:0042393">
    <property type="term" value="F:histone binding"/>
    <property type="evidence" value="ECO:0007669"/>
    <property type="project" value="UniProtKB-ARBA"/>
</dbReference>
<comment type="caution">
    <text evidence="5">The sequence shown here is derived from an EMBL/GenBank/DDBJ whole genome shotgun (WGS) entry which is preliminary data.</text>
</comment>
<dbReference type="GO" id="GO:0006334">
    <property type="term" value="P:nucleosome assembly"/>
    <property type="evidence" value="ECO:0007669"/>
    <property type="project" value="InterPro"/>
</dbReference>
<proteinExistence type="inferred from homology"/>
<keyword evidence="2" id="KW-0143">Chaperone</keyword>
<dbReference type="EMBL" id="BSYR01000075">
    <property type="protein sequence ID" value="GMJ15127.1"/>
    <property type="molecule type" value="Genomic_DNA"/>
</dbReference>
<reference evidence="5" key="1">
    <citation type="submission" date="2023-05" db="EMBL/GenBank/DDBJ databases">
        <title>Genome and transcriptome analyses reveal genes involved in the formation of fine ridges on petal epidermal cells in Hibiscus trionum.</title>
        <authorList>
            <person name="Koshimizu S."/>
            <person name="Masuda S."/>
            <person name="Ishii T."/>
            <person name="Shirasu K."/>
            <person name="Hoshino A."/>
            <person name="Arita M."/>
        </authorList>
    </citation>
    <scope>NUCLEOTIDE SEQUENCE</scope>
    <source>
        <strain evidence="5">Hamamatsu line</strain>
    </source>
</reference>
<keyword evidence="4" id="KW-0175">Coiled coil</keyword>
<evidence type="ECO:0000313" key="6">
    <source>
        <dbReference type="Proteomes" id="UP001165190"/>
    </source>
</evidence>
<dbReference type="OrthoDB" id="19419at2759"/>
<evidence type="ECO:0000256" key="2">
    <source>
        <dbReference type="ARBA" id="ARBA00023186"/>
    </source>
</evidence>
<evidence type="ECO:0000313" key="5">
    <source>
        <dbReference type="EMBL" id="GMJ15127.1"/>
    </source>
</evidence>
<accession>A0A9W7JGX7</accession>
<dbReference type="AlphaFoldDB" id="A0A9W7JGX7"/>
<sequence>MADKGKKSKLEEEVVEENAEQIDTAIEKLEEIQGELRKINEEASEKVLEVKQKYNDIRKPLYDKRNDIAKSIPDIWLKAFLGHGEFCGLLIGEDEEIFKHISSIEVVEDFKDLKSGYSISFNFNSNPYFEDTKLTKTFTFLYGSVKVTATKIKWKRDMGVASGADHKKKGNKRKFTVEMNSFFTWFLEAEKDDDGEEVVDEISEIIKNELWPNPLTYFNYVTSFSSEKFPDFCYKSVAQDHVLLTLLIAIGLDDFLDGWRW</sequence>
<dbReference type="InterPro" id="IPR037231">
    <property type="entry name" value="NAP-like_sf"/>
</dbReference>
<keyword evidence="6" id="KW-1185">Reference proteome</keyword>
<dbReference type="SUPFAM" id="SSF143113">
    <property type="entry name" value="NAP-like"/>
    <property type="match status" value="1"/>
</dbReference>
<dbReference type="Pfam" id="PF00956">
    <property type="entry name" value="NAP"/>
    <property type="match status" value="1"/>
</dbReference>
<dbReference type="PANTHER" id="PTHR11875">
    <property type="entry name" value="TESTIS-SPECIFIC Y-ENCODED PROTEIN"/>
    <property type="match status" value="1"/>
</dbReference>
<evidence type="ECO:0000256" key="4">
    <source>
        <dbReference type="SAM" id="Coils"/>
    </source>
</evidence>
<feature type="coiled-coil region" evidence="4">
    <location>
        <begin position="12"/>
        <end position="49"/>
    </location>
</feature>
<dbReference type="GO" id="GO:0000724">
    <property type="term" value="P:double-strand break repair via homologous recombination"/>
    <property type="evidence" value="ECO:0007669"/>
    <property type="project" value="UniProtKB-ARBA"/>
</dbReference>
<protein>
    <submittedName>
        <fullName evidence="5">NAP1-related protein 2</fullName>
    </submittedName>
</protein>
<gene>
    <name evidence="5" type="ORF">HRI_005181900</name>
</gene>
<dbReference type="Gene3D" id="3.30.1120.90">
    <property type="entry name" value="Nucleosome assembly protein"/>
    <property type="match status" value="1"/>
</dbReference>
<name>A0A9W7JGX7_HIBTR</name>
<dbReference type="GO" id="GO:0005634">
    <property type="term" value="C:nucleus"/>
    <property type="evidence" value="ECO:0007669"/>
    <property type="project" value="InterPro"/>
</dbReference>
<comment type="similarity">
    <text evidence="1 3">Belongs to the nucleosome assembly protein (NAP) family.</text>
</comment>
<dbReference type="Gene3D" id="1.20.5.1500">
    <property type="match status" value="1"/>
</dbReference>
<organism evidence="5 6">
    <name type="scientific">Hibiscus trionum</name>
    <name type="common">Flower of an hour</name>
    <dbReference type="NCBI Taxonomy" id="183268"/>
    <lineage>
        <taxon>Eukaryota</taxon>
        <taxon>Viridiplantae</taxon>
        <taxon>Streptophyta</taxon>
        <taxon>Embryophyta</taxon>
        <taxon>Tracheophyta</taxon>
        <taxon>Spermatophyta</taxon>
        <taxon>Magnoliopsida</taxon>
        <taxon>eudicotyledons</taxon>
        <taxon>Gunneridae</taxon>
        <taxon>Pentapetalae</taxon>
        <taxon>rosids</taxon>
        <taxon>malvids</taxon>
        <taxon>Malvales</taxon>
        <taxon>Malvaceae</taxon>
        <taxon>Malvoideae</taxon>
        <taxon>Hibiscus</taxon>
    </lineage>
</organism>